<dbReference type="SUPFAM" id="SSF53850">
    <property type="entry name" value="Periplasmic binding protein-like II"/>
    <property type="match status" value="1"/>
</dbReference>
<dbReference type="STRING" id="1499966.U14_03299"/>
<name>A0A081BNT6_9BACT</name>
<keyword evidence="5" id="KW-1185">Reference proteome</keyword>
<dbReference type="HOGENOM" id="CLU_064076_3_1_0"/>
<dbReference type="InterPro" id="IPR001638">
    <property type="entry name" value="Solute-binding_3/MltF_N"/>
</dbReference>
<evidence type="ECO:0000256" key="1">
    <source>
        <dbReference type="ARBA" id="ARBA00022729"/>
    </source>
</evidence>
<dbReference type="Proteomes" id="UP000030700">
    <property type="component" value="Unassembled WGS sequence"/>
</dbReference>
<feature type="transmembrane region" description="Helical" evidence="2">
    <location>
        <begin position="7"/>
        <end position="28"/>
    </location>
</feature>
<evidence type="ECO:0000313" key="5">
    <source>
        <dbReference type="Proteomes" id="UP000030700"/>
    </source>
</evidence>
<proteinExistence type="predicted"/>
<feature type="domain" description="Solute-binding protein family 3/N-terminal" evidence="3">
    <location>
        <begin position="121"/>
        <end position="338"/>
    </location>
</feature>
<evidence type="ECO:0000259" key="3">
    <source>
        <dbReference type="Pfam" id="PF00497"/>
    </source>
</evidence>
<accession>A0A081BNT6</accession>
<protein>
    <submittedName>
        <fullName evidence="4">Extracellular solute-binding protein, family 3</fullName>
    </submittedName>
</protein>
<reference evidence="4" key="1">
    <citation type="journal article" date="2015" name="PeerJ">
        <title>First genomic representation of candidate bacterial phylum KSB3 points to enhanced environmental sensing as a trigger of wastewater bulking.</title>
        <authorList>
            <person name="Sekiguchi Y."/>
            <person name="Ohashi A."/>
            <person name="Parks D.H."/>
            <person name="Yamauchi T."/>
            <person name="Tyson G.W."/>
            <person name="Hugenholtz P."/>
        </authorList>
    </citation>
    <scope>NUCLEOTIDE SEQUENCE [LARGE SCALE GENOMIC DNA]</scope>
</reference>
<gene>
    <name evidence="4" type="ORF">U14_03299</name>
</gene>
<dbReference type="PANTHER" id="PTHR35936">
    <property type="entry name" value="MEMBRANE-BOUND LYTIC MUREIN TRANSGLYCOSYLASE F"/>
    <property type="match status" value="1"/>
</dbReference>
<evidence type="ECO:0000313" key="4">
    <source>
        <dbReference type="EMBL" id="GAK52052.1"/>
    </source>
</evidence>
<keyword evidence="2" id="KW-1133">Transmembrane helix</keyword>
<dbReference type="Gene3D" id="3.40.190.10">
    <property type="entry name" value="Periplasmic binding protein-like II"/>
    <property type="match status" value="2"/>
</dbReference>
<keyword evidence="2" id="KW-0812">Transmembrane</keyword>
<keyword evidence="2" id="KW-0472">Membrane</keyword>
<sequence length="349" mass="40462">MRMRRNFGVFAIIIISEVINITSGAFFVDNSFAEIYAFSIRPYIYPDTPLTAISCQRLWEIQFFRIMPGAMKRGNYSMRTRRFFYVCLRLLAWSSAALLCCALIAGELAAEENSPILLVTGEWAPYASEKLEGFGFYTAIVTAVLREMHREPAYKFYPWKRCELLVQKGDAFAAFPYSYTEERAAAYLYSEALANSSIDKLWYDTRRHPEMHIETLEDLRRYKVAGIAGYWFLEYFQQHDIPYHYVDTEELAFRKLVAGSLDIIPLDILVTKELLNRLYPEDIKYFGMLDMPEYKTIPLHLLVSKTYPNAEILLPQFNAAFRKIVKNGVYAQILQQYGVEELSIATSPK</sequence>
<keyword evidence="1" id="KW-0732">Signal</keyword>
<dbReference type="Pfam" id="PF00497">
    <property type="entry name" value="SBP_bac_3"/>
    <property type="match status" value="1"/>
</dbReference>
<dbReference type="EMBL" id="DF820458">
    <property type="protein sequence ID" value="GAK52052.1"/>
    <property type="molecule type" value="Genomic_DNA"/>
</dbReference>
<evidence type="ECO:0000256" key="2">
    <source>
        <dbReference type="SAM" id="Phobius"/>
    </source>
</evidence>
<organism evidence="4">
    <name type="scientific">Candidatus Moduliflexus flocculans</name>
    <dbReference type="NCBI Taxonomy" id="1499966"/>
    <lineage>
        <taxon>Bacteria</taxon>
        <taxon>Candidatus Moduliflexota</taxon>
        <taxon>Candidatus Moduliflexia</taxon>
        <taxon>Candidatus Moduliflexales</taxon>
        <taxon>Candidatus Moduliflexaceae</taxon>
    </lineage>
</organism>
<dbReference type="AlphaFoldDB" id="A0A081BNT6"/>
<dbReference type="PANTHER" id="PTHR35936:SF25">
    <property type="entry name" value="ABC TRANSPORTER SUBSTRATE-BINDING PROTEIN"/>
    <property type="match status" value="1"/>
</dbReference>